<gene>
    <name evidence="6" type="ORF">appser6_4200</name>
</gene>
<accession>A0A828PUD3</accession>
<dbReference type="PANTHER" id="PTHR48073:SF2">
    <property type="entry name" value="O-SUCCINYLBENZOATE SYNTHASE"/>
    <property type="match status" value="1"/>
</dbReference>
<dbReference type="PANTHER" id="PTHR48073">
    <property type="entry name" value="O-SUCCINYLBENZOATE SYNTHASE-RELATED"/>
    <property type="match status" value="1"/>
</dbReference>
<dbReference type="InterPro" id="IPR013342">
    <property type="entry name" value="Mandelate_racemase_C"/>
</dbReference>
<evidence type="ECO:0000256" key="2">
    <source>
        <dbReference type="ARBA" id="ARBA00022842"/>
    </source>
</evidence>
<dbReference type="InterPro" id="IPR036849">
    <property type="entry name" value="Enolase-like_C_sf"/>
</dbReference>
<dbReference type="SMART" id="SM00922">
    <property type="entry name" value="MR_MLE"/>
    <property type="match status" value="1"/>
</dbReference>
<evidence type="ECO:0000313" key="6">
    <source>
        <dbReference type="EMBL" id="EFM92604.1"/>
    </source>
</evidence>
<dbReference type="GO" id="GO:0046872">
    <property type="term" value="F:metal ion binding"/>
    <property type="evidence" value="ECO:0007669"/>
    <property type="project" value="UniProtKB-KW"/>
</dbReference>
<dbReference type="InterPro" id="IPR041338">
    <property type="entry name" value="OSBS_N"/>
</dbReference>
<dbReference type="Gene3D" id="3.30.390.10">
    <property type="entry name" value="Enolase-like, N-terminal domain"/>
    <property type="match status" value="1"/>
</dbReference>
<evidence type="ECO:0000256" key="3">
    <source>
        <dbReference type="ARBA" id="ARBA00023239"/>
    </source>
</evidence>
<dbReference type="RefSeq" id="WP_005600453.1">
    <property type="nucleotide sequence ID" value="NZ_ADOG01000007.1"/>
</dbReference>
<evidence type="ECO:0000259" key="5">
    <source>
        <dbReference type="SMART" id="SM00922"/>
    </source>
</evidence>
<dbReference type="Pfam" id="PF21508">
    <property type="entry name" value="MenC_N"/>
    <property type="match status" value="1"/>
</dbReference>
<dbReference type="SFLD" id="SFLDG00180">
    <property type="entry name" value="muconate_cycloisomerase"/>
    <property type="match status" value="1"/>
</dbReference>
<keyword evidence="1" id="KW-0479">Metal-binding</keyword>
<dbReference type="EMBL" id="ADOG01000007">
    <property type="protein sequence ID" value="EFM92604.1"/>
    <property type="molecule type" value="Genomic_DNA"/>
</dbReference>
<dbReference type="InterPro" id="IPR029065">
    <property type="entry name" value="Enolase_C-like"/>
</dbReference>
<feature type="domain" description="Mandelate racemase/muconate lactonizing enzyme C-terminal" evidence="5">
    <location>
        <begin position="128"/>
        <end position="221"/>
    </location>
</feature>
<comment type="caution">
    <text evidence="6">The sequence shown here is derived from an EMBL/GenBank/DDBJ whole genome shotgun (WGS) entry which is preliminary data.</text>
</comment>
<dbReference type="Proteomes" id="UP000005341">
    <property type="component" value="Unassembled WGS sequence"/>
</dbReference>
<organism evidence="6 7">
    <name type="scientific">Actinobacillus pleuropneumoniae serovar 6 str. Femo</name>
    <dbReference type="NCBI Taxonomy" id="754256"/>
    <lineage>
        <taxon>Bacteria</taxon>
        <taxon>Pseudomonadati</taxon>
        <taxon>Pseudomonadota</taxon>
        <taxon>Gammaproteobacteria</taxon>
        <taxon>Pasteurellales</taxon>
        <taxon>Pasteurellaceae</taxon>
        <taxon>Actinobacillus</taxon>
    </lineage>
</organism>
<keyword evidence="3" id="KW-0456">Lyase</keyword>
<dbReference type="NCBIfam" id="NF003473">
    <property type="entry name" value="PRK05105.1"/>
    <property type="match status" value="1"/>
</dbReference>
<dbReference type="EC" id="4.2.1.113" evidence="4"/>
<dbReference type="SUPFAM" id="SSF51604">
    <property type="entry name" value="Enolase C-terminal domain-like"/>
    <property type="match status" value="1"/>
</dbReference>
<dbReference type="SFLD" id="SFLDF00009">
    <property type="entry name" value="o-succinylbenzoate_synthase"/>
    <property type="match status" value="1"/>
</dbReference>
<dbReference type="NCBIfam" id="TIGR01927">
    <property type="entry name" value="menC_gam_Gplu"/>
    <property type="match status" value="1"/>
</dbReference>
<dbReference type="Gene3D" id="3.20.20.120">
    <property type="entry name" value="Enolase-like C-terminal domain"/>
    <property type="match status" value="1"/>
</dbReference>
<dbReference type="SUPFAM" id="SSF54826">
    <property type="entry name" value="Enolase N-terminal domain-like"/>
    <property type="match status" value="1"/>
</dbReference>
<reference evidence="6 7" key="1">
    <citation type="journal article" date="2010" name="J. Bacteriol.">
        <title>Comparative genomic characterization of Actinobacillus pleuropneumoniae.</title>
        <authorList>
            <person name="Xu Z."/>
            <person name="Chen X."/>
            <person name="Li L."/>
            <person name="Li T."/>
            <person name="Wang S."/>
            <person name="Chen H."/>
            <person name="Zhou R."/>
        </authorList>
    </citation>
    <scope>NUCLEOTIDE SEQUENCE [LARGE SCALE GENOMIC DNA]</scope>
    <source>
        <strain evidence="6 7">Femo</strain>
    </source>
</reference>
<name>A0A828PUD3_ACTPL</name>
<dbReference type="InterPro" id="IPR029017">
    <property type="entry name" value="Enolase-like_N"/>
</dbReference>
<sequence>MRQAVEFRQNFTNGQKMRKAELYRYAIPCQTGVVLRKQPLIQREGLILKLEENGKIGLGEIAPLPGFSQETLADAEMQAKMWLANQTDDLEELFPSVAFGISCALAELRNELITQGKFASAILCDGNFTQFAQKIARIPQPLGKIKIGFEPEKEGELANRLLEQFPHLTLRLDANRSFSLAQAVGFGKKIAKSNRLRIQFIEEPCFTPSFSRQFAQATGIAIAWDESVREAGFNVKAEDYLKAIVIKPTLTGSLAKCVNLIKQAHTQGLKAVISSSLESSLGLSQLARIAAQYTPETVAGLDTLGLMQVQLVRAWQGADLPLAGLQSRFLQKIAEI</sequence>
<dbReference type="Pfam" id="PF13378">
    <property type="entry name" value="MR_MLE_C"/>
    <property type="match status" value="1"/>
</dbReference>
<dbReference type="GO" id="GO:0043748">
    <property type="term" value="F:O-succinylbenzoate synthase activity"/>
    <property type="evidence" value="ECO:0007669"/>
    <property type="project" value="UniProtKB-EC"/>
</dbReference>
<evidence type="ECO:0000313" key="7">
    <source>
        <dbReference type="Proteomes" id="UP000005341"/>
    </source>
</evidence>
<proteinExistence type="predicted"/>
<dbReference type="CDD" id="cd03320">
    <property type="entry name" value="OSBS"/>
    <property type="match status" value="1"/>
</dbReference>
<evidence type="ECO:0000256" key="1">
    <source>
        <dbReference type="ARBA" id="ARBA00022723"/>
    </source>
</evidence>
<keyword evidence="2" id="KW-0460">Magnesium</keyword>
<dbReference type="AlphaFoldDB" id="A0A828PUD3"/>
<protein>
    <recommendedName>
        <fullName evidence="4">o-succinylbenzoate synthase</fullName>
        <ecNumber evidence="4">4.2.1.113</ecNumber>
    </recommendedName>
</protein>
<dbReference type="GO" id="GO:0009234">
    <property type="term" value="P:menaquinone biosynthetic process"/>
    <property type="evidence" value="ECO:0007669"/>
    <property type="project" value="UniProtKB-UniRule"/>
</dbReference>
<evidence type="ECO:0000256" key="4">
    <source>
        <dbReference type="NCBIfam" id="TIGR01927"/>
    </source>
</evidence>
<dbReference type="SFLD" id="SFLDS00001">
    <property type="entry name" value="Enolase"/>
    <property type="match status" value="1"/>
</dbReference>